<feature type="non-terminal residue" evidence="3">
    <location>
        <position position="1"/>
    </location>
</feature>
<keyword evidence="4" id="KW-1185">Reference proteome</keyword>
<feature type="region of interest" description="Disordered" evidence="1">
    <location>
        <begin position="232"/>
        <end position="306"/>
    </location>
</feature>
<feature type="region of interest" description="Disordered" evidence="1">
    <location>
        <begin position="109"/>
        <end position="153"/>
    </location>
</feature>
<organism evidence="3 4">
    <name type="scientific">Pristionchus mayeri</name>
    <dbReference type="NCBI Taxonomy" id="1317129"/>
    <lineage>
        <taxon>Eukaryota</taxon>
        <taxon>Metazoa</taxon>
        <taxon>Ecdysozoa</taxon>
        <taxon>Nematoda</taxon>
        <taxon>Chromadorea</taxon>
        <taxon>Rhabditida</taxon>
        <taxon>Rhabditina</taxon>
        <taxon>Diplogasteromorpha</taxon>
        <taxon>Diplogasteroidea</taxon>
        <taxon>Neodiplogasteridae</taxon>
        <taxon>Pristionchus</taxon>
    </lineage>
</organism>
<dbReference type="Proteomes" id="UP001328107">
    <property type="component" value="Unassembled WGS sequence"/>
</dbReference>
<reference evidence="4" key="1">
    <citation type="submission" date="2022-10" db="EMBL/GenBank/DDBJ databases">
        <title>Genome assembly of Pristionchus species.</title>
        <authorList>
            <person name="Yoshida K."/>
            <person name="Sommer R.J."/>
        </authorList>
    </citation>
    <scope>NUCLEOTIDE SEQUENCE [LARGE SCALE GENOMIC DNA]</scope>
    <source>
        <strain evidence="4">RS5460</strain>
    </source>
</reference>
<name>A0AAN4ZDX6_9BILA</name>
<accession>A0AAN4ZDX6</accession>
<keyword evidence="2" id="KW-0472">Membrane</keyword>
<evidence type="ECO:0000313" key="4">
    <source>
        <dbReference type="Proteomes" id="UP001328107"/>
    </source>
</evidence>
<dbReference type="AlphaFoldDB" id="A0AAN4ZDX6"/>
<proteinExistence type="predicted"/>
<comment type="caution">
    <text evidence="3">The sequence shown here is derived from an EMBL/GenBank/DDBJ whole genome shotgun (WGS) entry which is preliminary data.</text>
</comment>
<feature type="compositionally biased region" description="Basic and acidic residues" evidence="1">
    <location>
        <begin position="267"/>
        <end position="279"/>
    </location>
</feature>
<gene>
    <name evidence="3" type="ORF">PMAYCL1PPCAC_07541</name>
</gene>
<protein>
    <submittedName>
        <fullName evidence="3">Uncharacterized protein</fullName>
    </submittedName>
</protein>
<keyword evidence="2" id="KW-0812">Transmembrane</keyword>
<keyword evidence="2" id="KW-1133">Transmembrane helix</keyword>
<feature type="compositionally biased region" description="Low complexity" evidence="1">
    <location>
        <begin position="280"/>
        <end position="300"/>
    </location>
</feature>
<feature type="compositionally biased region" description="Basic and acidic residues" evidence="1">
    <location>
        <begin position="120"/>
        <end position="138"/>
    </location>
</feature>
<evidence type="ECO:0000256" key="2">
    <source>
        <dbReference type="SAM" id="Phobius"/>
    </source>
</evidence>
<dbReference type="EMBL" id="BTRK01000002">
    <property type="protein sequence ID" value="GMR37346.1"/>
    <property type="molecule type" value="Genomic_DNA"/>
</dbReference>
<evidence type="ECO:0000256" key="1">
    <source>
        <dbReference type="SAM" id="MobiDB-lite"/>
    </source>
</evidence>
<sequence length="385" mass="42467">IAVAREEELIMWWESLTKLLSSMRSEAIRVSTHCRIAPETAAVIVLFLGVCLLMMACLVTMLCCRSRRRLAANGEKREQTNRRSLFSLMFARLDEFDSLTPLIITPSSASTTHSISIPPGRERNGEKISPRSIVRNDRSSSSSPPPPRRPLSAKTLIVPLNASRYRVPVVPLLGTPDSRVTSFETGTTKSCATIPEDDEEGEGVDLVSIDRTSFSCSTEVKSVSRCHIPGSSSHNLHIPQLPPSFQTTAPTYTPPEPPLIRPSRLRPSKEEKKKERRSPESSSSTSIGSSPGSSVGSASPIDTTGSLSDSFFVVHELERNAERDSDSQSKYQLHRIEEESEHVDDSVMAYSRTEGSIVSAVRPSDSRPMPRSISEQFELMQQKKA</sequence>
<evidence type="ECO:0000313" key="3">
    <source>
        <dbReference type="EMBL" id="GMR37346.1"/>
    </source>
</evidence>
<feature type="transmembrane region" description="Helical" evidence="2">
    <location>
        <begin position="41"/>
        <end position="64"/>
    </location>
</feature>